<name>A0ACB8T4J7_9AGAM</name>
<dbReference type="EMBL" id="MU277205">
    <property type="protein sequence ID" value="KAI0063038.1"/>
    <property type="molecule type" value="Genomic_DNA"/>
</dbReference>
<reference evidence="1" key="1">
    <citation type="submission" date="2021-03" db="EMBL/GenBank/DDBJ databases">
        <authorList>
            <consortium name="DOE Joint Genome Institute"/>
            <person name="Ahrendt S."/>
            <person name="Looney B.P."/>
            <person name="Miyauchi S."/>
            <person name="Morin E."/>
            <person name="Drula E."/>
            <person name="Courty P.E."/>
            <person name="Chicoki N."/>
            <person name="Fauchery L."/>
            <person name="Kohler A."/>
            <person name="Kuo A."/>
            <person name="Labutti K."/>
            <person name="Pangilinan J."/>
            <person name="Lipzen A."/>
            <person name="Riley R."/>
            <person name="Andreopoulos W."/>
            <person name="He G."/>
            <person name="Johnson J."/>
            <person name="Barry K.W."/>
            <person name="Grigoriev I.V."/>
            <person name="Nagy L."/>
            <person name="Hibbett D."/>
            <person name="Henrissat B."/>
            <person name="Matheny P.B."/>
            <person name="Labbe J."/>
            <person name="Martin F."/>
        </authorList>
    </citation>
    <scope>NUCLEOTIDE SEQUENCE</scope>
    <source>
        <strain evidence="1">HHB10654</strain>
    </source>
</reference>
<sequence length="84" mass="9517">FRARVSAVIVDEAHCIVEWGDGFRDNYGKLSKLRDYIRQEIPMVACTATCSTATFDCIWSSLCFGYRPFRGINVGCDRANLVFL</sequence>
<dbReference type="Proteomes" id="UP000814140">
    <property type="component" value="Unassembled WGS sequence"/>
</dbReference>
<evidence type="ECO:0000313" key="1">
    <source>
        <dbReference type="EMBL" id="KAI0063038.1"/>
    </source>
</evidence>
<protein>
    <submittedName>
        <fullName evidence="1">Uncharacterized protein</fullName>
    </submittedName>
</protein>
<feature type="non-terminal residue" evidence="1">
    <location>
        <position position="1"/>
    </location>
</feature>
<gene>
    <name evidence="1" type="ORF">BV25DRAFT_1770190</name>
</gene>
<feature type="non-terminal residue" evidence="1">
    <location>
        <position position="84"/>
    </location>
</feature>
<keyword evidence="2" id="KW-1185">Reference proteome</keyword>
<accession>A0ACB8T4J7</accession>
<proteinExistence type="predicted"/>
<evidence type="ECO:0000313" key="2">
    <source>
        <dbReference type="Proteomes" id="UP000814140"/>
    </source>
</evidence>
<reference evidence="1" key="2">
    <citation type="journal article" date="2022" name="New Phytol.">
        <title>Evolutionary transition to the ectomycorrhizal habit in the genomes of a hyperdiverse lineage of mushroom-forming fungi.</title>
        <authorList>
            <person name="Looney B."/>
            <person name="Miyauchi S."/>
            <person name="Morin E."/>
            <person name="Drula E."/>
            <person name="Courty P.E."/>
            <person name="Kohler A."/>
            <person name="Kuo A."/>
            <person name="LaButti K."/>
            <person name="Pangilinan J."/>
            <person name="Lipzen A."/>
            <person name="Riley R."/>
            <person name="Andreopoulos W."/>
            <person name="He G."/>
            <person name="Johnson J."/>
            <person name="Nolan M."/>
            <person name="Tritt A."/>
            <person name="Barry K.W."/>
            <person name="Grigoriev I.V."/>
            <person name="Nagy L.G."/>
            <person name="Hibbett D."/>
            <person name="Henrissat B."/>
            <person name="Matheny P.B."/>
            <person name="Labbe J."/>
            <person name="Martin F.M."/>
        </authorList>
    </citation>
    <scope>NUCLEOTIDE SEQUENCE</scope>
    <source>
        <strain evidence="1">HHB10654</strain>
    </source>
</reference>
<organism evidence="1 2">
    <name type="scientific">Artomyces pyxidatus</name>
    <dbReference type="NCBI Taxonomy" id="48021"/>
    <lineage>
        <taxon>Eukaryota</taxon>
        <taxon>Fungi</taxon>
        <taxon>Dikarya</taxon>
        <taxon>Basidiomycota</taxon>
        <taxon>Agaricomycotina</taxon>
        <taxon>Agaricomycetes</taxon>
        <taxon>Russulales</taxon>
        <taxon>Auriscalpiaceae</taxon>
        <taxon>Artomyces</taxon>
    </lineage>
</organism>
<comment type="caution">
    <text evidence="1">The sequence shown here is derived from an EMBL/GenBank/DDBJ whole genome shotgun (WGS) entry which is preliminary data.</text>
</comment>